<evidence type="ECO:0000259" key="1">
    <source>
        <dbReference type="Pfam" id="PF13173"/>
    </source>
</evidence>
<dbReference type="AlphaFoldDB" id="A0A1G2A7K9"/>
<feature type="domain" description="AAA" evidence="1">
    <location>
        <begin position="26"/>
        <end position="157"/>
    </location>
</feature>
<evidence type="ECO:0000313" key="3">
    <source>
        <dbReference type="EMBL" id="OGY72665.1"/>
    </source>
</evidence>
<feature type="domain" description="DUF4143" evidence="2">
    <location>
        <begin position="216"/>
        <end position="365"/>
    </location>
</feature>
<dbReference type="Proteomes" id="UP000178315">
    <property type="component" value="Unassembled WGS sequence"/>
</dbReference>
<dbReference type="InterPro" id="IPR027417">
    <property type="entry name" value="P-loop_NTPase"/>
</dbReference>
<dbReference type="Gene3D" id="3.40.50.300">
    <property type="entry name" value="P-loop containing nucleotide triphosphate hydrolases"/>
    <property type="match status" value="1"/>
</dbReference>
<dbReference type="SUPFAM" id="SSF52540">
    <property type="entry name" value="P-loop containing nucleoside triphosphate hydrolases"/>
    <property type="match status" value="1"/>
</dbReference>
<dbReference type="CDD" id="cd00009">
    <property type="entry name" value="AAA"/>
    <property type="match status" value="1"/>
</dbReference>
<reference evidence="3 4" key="1">
    <citation type="journal article" date="2016" name="Nat. Commun.">
        <title>Thousands of microbial genomes shed light on interconnected biogeochemical processes in an aquifer system.</title>
        <authorList>
            <person name="Anantharaman K."/>
            <person name="Brown C.T."/>
            <person name="Hug L.A."/>
            <person name="Sharon I."/>
            <person name="Castelle C.J."/>
            <person name="Probst A.J."/>
            <person name="Thomas B.C."/>
            <person name="Singh A."/>
            <person name="Wilkins M.J."/>
            <person name="Karaoz U."/>
            <person name="Brodie E.L."/>
            <person name="Williams K.H."/>
            <person name="Hubbard S.S."/>
            <person name="Banfield J.F."/>
        </authorList>
    </citation>
    <scope>NUCLEOTIDE SEQUENCE [LARGE SCALE GENOMIC DNA]</scope>
</reference>
<evidence type="ECO:0000259" key="2">
    <source>
        <dbReference type="Pfam" id="PF13635"/>
    </source>
</evidence>
<dbReference type="Pfam" id="PF13173">
    <property type="entry name" value="AAA_14"/>
    <property type="match status" value="1"/>
</dbReference>
<dbReference type="InterPro" id="IPR041682">
    <property type="entry name" value="AAA_14"/>
</dbReference>
<evidence type="ECO:0000313" key="4">
    <source>
        <dbReference type="Proteomes" id="UP000178315"/>
    </source>
</evidence>
<sequence>MVPEIPSKIYQRDIIQEILPYLEDKAAIILLGSRQVGKTHILYSLYSHLLSQQNQVYYLDLEESRYVTLLNKGAQELNNLLSEAGINLKQKTFVFIDEIQYLARPANFLKLAVDHFPHLKIIASGSSTFEIKKKTEKALVGRALTFEVFGLSFKEFLRFKEYQSRDAPVLTDIKRDELKNLFTEFALYGSYPQIALLAEKGKKEKYLWQIIDTYLKKDIRDLAYVQEIEKFNKLLEILASQTGQLLNVNELGRTCALSEQTVKHYLFVLENTYIIKLVRPFFQNKRSELFKTPKIYFYDSGLAHLLWLKTISPTLMGSLFETAVFSEIIKKFGKESVNFWRTKDKKEIDFIVRDKNKLLPVEAKINFAKFKPATMNYFCKRYHLDAYKVVSIEGESIKKFGAYPWEL</sequence>
<name>A0A1G2A7K9_9BACT</name>
<dbReference type="EMBL" id="MHJU01000026">
    <property type="protein sequence ID" value="OGY72665.1"/>
    <property type="molecule type" value="Genomic_DNA"/>
</dbReference>
<comment type="caution">
    <text evidence="3">The sequence shown here is derived from an EMBL/GenBank/DDBJ whole genome shotgun (WGS) entry which is preliminary data.</text>
</comment>
<proteinExistence type="predicted"/>
<dbReference type="Pfam" id="PF13635">
    <property type="entry name" value="DUF4143"/>
    <property type="match status" value="1"/>
</dbReference>
<dbReference type="PANTHER" id="PTHR43566">
    <property type="entry name" value="CONSERVED PROTEIN"/>
    <property type="match status" value="1"/>
</dbReference>
<evidence type="ECO:0008006" key="5">
    <source>
        <dbReference type="Google" id="ProtNLM"/>
    </source>
</evidence>
<organism evidence="3 4">
    <name type="scientific">Candidatus Jacksonbacteria bacterium RIFCSPLOWO2_02_FULL_44_20</name>
    <dbReference type="NCBI Taxonomy" id="1798460"/>
    <lineage>
        <taxon>Bacteria</taxon>
        <taxon>Candidatus Jacksoniibacteriota</taxon>
    </lineage>
</organism>
<accession>A0A1G2A7K9</accession>
<dbReference type="PANTHER" id="PTHR43566:SF1">
    <property type="entry name" value="AAA+ ATPASE DOMAIN-CONTAINING PROTEIN"/>
    <property type="match status" value="1"/>
</dbReference>
<dbReference type="InterPro" id="IPR025420">
    <property type="entry name" value="DUF4143"/>
</dbReference>
<protein>
    <recommendedName>
        <fullName evidence="5">AAA+ ATPase domain-containing protein</fullName>
    </recommendedName>
</protein>
<gene>
    <name evidence="3" type="ORF">A3H61_01580</name>
</gene>